<dbReference type="Gene3D" id="1.10.150.130">
    <property type="match status" value="1"/>
</dbReference>
<sequence length="364" mass="40293">MASITPYMTKKGKRYRVQYRDPSGKVRSKRGFVRKSDAQAWEAKNVVDVKSGDWINPALGRTTIEQLHPAWVARQTQLKPSTETMNSDIYRLHVEPVWASRAVGGVKPSEVQTWVNSLDYSASYVRNCHMVLAQHFDVAVQDGMLKKNPARGVRLPSKPVQPVKVYLTYEQLCAFADTSKYPDLIMLLGTVGLRWGEAAALRPCDLDPKRGRISITRSASKAGNRVEVVTPKTGPRSVAVPEHVMRMLVRRSANRPVGGLLWPNRDGEPMISPGHNSWFDGAVKRCQKADPSFPRVTPYGLRHVAAGLMIQAGANPLLVARQLGHADPSITMRVYASLWEDGLDVLAQSIGADVAKLQPRALES</sequence>
<dbReference type="EMBL" id="JACMYE010000007">
    <property type="protein sequence ID" value="MBC3179404.1"/>
    <property type="molecule type" value="Genomic_DNA"/>
</dbReference>
<keyword evidence="9" id="KW-1185">Reference proteome</keyword>
<dbReference type="PANTHER" id="PTHR30629:SF2">
    <property type="entry name" value="PROPHAGE INTEGRASE INTS-RELATED"/>
    <property type="match status" value="1"/>
</dbReference>
<dbReference type="GO" id="GO:0015074">
    <property type="term" value="P:DNA integration"/>
    <property type="evidence" value="ECO:0007669"/>
    <property type="project" value="UniProtKB-KW"/>
</dbReference>
<gene>
    <name evidence="6" type="ORF">H7348_08835</name>
    <name evidence="7" type="ORF">IAU68_03555</name>
</gene>
<evidence type="ECO:0000256" key="4">
    <source>
        <dbReference type="ARBA" id="ARBA00023172"/>
    </source>
</evidence>
<dbReference type="InterPro" id="IPR010998">
    <property type="entry name" value="Integrase_recombinase_N"/>
</dbReference>
<dbReference type="Proteomes" id="UP000516235">
    <property type="component" value="Chromosome"/>
</dbReference>
<dbReference type="CDD" id="cd01189">
    <property type="entry name" value="INT_ICEBs1_C_like"/>
    <property type="match status" value="1"/>
</dbReference>
<accession>A0A7H0K0N6</accession>
<evidence type="ECO:0000313" key="8">
    <source>
        <dbReference type="Proteomes" id="UP000516235"/>
    </source>
</evidence>
<reference evidence="8 9" key="1">
    <citation type="submission" date="2020-08" db="EMBL/GenBank/DDBJ databases">
        <title>novel species in genus Corynebacterium.</title>
        <authorList>
            <person name="Zhang G."/>
        </authorList>
    </citation>
    <scope>NUCLEOTIDE SEQUENCE [LARGE SCALE GENOMIC DNA]</scope>
    <source>
        <strain evidence="7">Zg-917</strain>
        <strain evidence="8 9">zg-917</strain>
    </source>
</reference>
<dbReference type="InterPro" id="IPR011010">
    <property type="entry name" value="DNA_brk_join_enz"/>
</dbReference>
<keyword evidence="3" id="KW-0238">DNA-binding</keyword>
<dbReference type="GO" id="GO:0006310">
    <property type="term" value="P:DNA recombination"/>
    <property type="evidence" value="ECO:0007669"/>
    <property type="project" value="UniProtKB-KW"/>
</dbReference>
<dbReference type="KEGG" id="cluj:IAU68_03555"/>
<dbReference type="AlphaFoldDB" id="A0A7H0K0N6"/>
<proteinExistence type="inferred from homology"/>
<dbReference type="InterPro" id="IPR013762">
    <property type="entry name" value="Integrase-like_cat_sf"/>
</dbReference>
<evidence type="ECO:0000256" key="2">
    <source>
        <dbReference type="ARBA" id="ARBA00022908"/>
    </source>
</evidence>
<evidence type="ECO:0000313" key="6">
    <source>
        <dbReference type="EMBL" id="MBC3179404.1"/>
    </source>
</evidence>
<comment type="similarity">
    <text evidence="1">Belongs to the 'phage' integrase family.</text>
</comment>
<keyword evidence="2" id="KW-0229">DNA integration</keyword>
<feature type="domain" description="Tyr recombinase" evidence="5">
    <location>
        <begin position="162"/>
        <end position="348"/>
    </location>
</feature>
<dbReference type="SUPFAM" id="SSF56349">
    <property type="entry name" value="DNA breaking-rejoining enzymes"/>
    <property type="match status" value="1"/>
</dbReference>
<dbReference type="Pfam" id="PF00589">
    <property type="entry name" value="Phage_integrase"/>
    <property type="match status" value="1"/>
</dbReference>
<dbReference type="GO" id="GO:0003677">
    <property type="term" value="F:DNA binding"/>
    <property type="evidence" value="ECO:0007669"/>
    <property type="project" value="UniProtKB-KW"/>
</dbReference>
<evidence type="ECO:0000256" key="3">
    <source>
        <dbReference type="ARBA" id="ARBA00023125"/>
    </source>
</evidence>
<name>A0A7H0K0N6_9CORY</name>
<evidence type="ECO:0000313" key="9">
    <source>
        <dbReference type="Proteomes" id="UP000642876"/>
    </source>
</evidence>
<dbReference type="InterPro" id="IPR002104">
    <property type="entry name" value="Integrase_catalytic"/>
</dbReference>
<protein>
    <submittedName>
        <fullName evidence="7">Tyrosine-type recombinase/integrase</fullName>
    </submittedName>
</protein>
<evidence type="ECO:0000259" key="5">
    <source>
        <dbReference type="PROSITE" id="PS51898"/>
    </source>
</evidence>
<dbReference type="PANTHER" id="PTHR30629">
    <property type="entry name" value="PROPHAGE INTEGRASE"/>
    <property type="match status" value="1"/>
</dbReference>
<evidence type="ECO:0000313" key="7">
    <source>
        <dbReference type="EMBL" id="QNP90852.1"/>
    </source>
</evidence>
<keyword evidence="4" id="KW-0233">DNA recombination</keyword>
<dbReference type="Proteomes" id="UP000642876">
    <property type="component" value="Unassembled WGS sequence"/>
</dbReference>
<dbReference type="InterPro" id="IPR050808">
    <property type="entry name" value="Phage_Integrase"/>
</dbReference>
<organism evidence="7 8">
    <name type="scientific">Corynebacterium lujinxingii</name>
    <dbReference type="NCBI Taxonomy" id="2763010"/>
    <lineage>
        <taxon>Bacteria</taxon>
        <taxon>Bacillati</taxon>
        <taxon>Actinomycetota</taxon>
        <taxon>Actinomycetes</taxon>
        <taxon>Mycobacteriales</taxon>
        <taxon>Corynebacteriaceae</taxon>
        <taxon>Corynebacterium</taxon>
    </lineage>
</organism>
<dbReference type="PROSITE" id="PS51898">
    <property type="entry name" value="TYR_RECOMBINASE"/>
    <property type="match status" value="1"/>
</dbReference>
<dbReference type="RefSeq" id="WP_171194445.1">
    <property type="nucleotide sequence ID" value="NZ_CP061032.1"/>
</dbReference>
<evidence type="ECO:0000256" key="1">
    <source>
        <dbReference type="ARBA" id="ARBA00008857"/>
    </source>
</evidence>
<dbReference type="Gene3D" id="1.10.443.10">
    <property type="entry name" value="Intergrase catalytic core"/>
    <property type="match status" value="1"/>
</dbReference>
<dbReference type="EMBL" id="CP061032">
    <property type="protein sequence ID" value="QNP90852.1"/>
    <property type="molecule type" value="Genomic_DNA"/>
</dbReference>